<evidence type="ECO:0000313" key="6">
    <source>
        <dbReference type="EMBL" id="BAK19014.1"/>
    </source>
</evidence>
<dbReference type="GO" id="GO:1990904">
    <property type="term" value="C:ribonucleoprotein complex"/>
    <property type="evidence" value="ECO:0007669"/>
    <property type="project" value="UniProtKB-KW"/>
</dbReference>
<dbReference type="InterPro" id="IPR000271">
    <property type="entry name" value="Ribosomal_bL34"/>
</dbReference>
<protein>
    <recommendedName>
        <fullName evidence="4">Large ribosomal subunit protein bL34c</fullName>
    </recommendedName>
</protein>
<proteinExistence type="inferred from homology"/>
<dbReference type="InterPro" id="IPR020939">
    <property type="entry name" value="Ribosomal_bL34_CS"/>
</dbReference>
<evidence type="ECO:0000256" key="2">
    <source>
        <dbReference type="ARBA" id="ARBA00022980"/>
    </source>
</evidence>
<dbReference type="AlphaFoldDB" id="F3Y7G9"/>
<dbReference type="PROSITE" id="PS00784">
    <property type="entry name" value="RIBOSOMAL_L34"/>
    <property type="match status" value="1"/>
</dbReference>
<sequence length="48" mass="5632">MTKRTLSNKGRHSVLKVSGFRARMATPQGRKTIRNRRKRGRKIVALRR</sequence>
<evidence type="ECO:0000256" key="5">
    <source>
        <dbReference type="SAM" id="MobiDB-lite"/>
    </source>
</evidence>
<keyword evidence="3 4" id="KW-0687">Ribonucleoprotein</keyword>
<dbReference type="EMBL" id="AP011960">
    <property type="protein sequence ID" value="BAK19014.1"/>
    <property type="molecule type" value="Genomic_DNA"/>
</dbReference>
<dbReference type="GO" id="GO:0003735">
    <property type="term" value="F:structural constituent of ribosome"/>
    <property type="evidence" value="ECO:0007669"/>
    <property type="project" value="InterPro"/>
</dbReference>
<keyword evidence="6" id="KW-0934">Plastid</keyword>
<dbReference type="Pfam" id="PF00468">
    <property type="entry name" value="Ribosomal_L34"/>
    <property type="match status" value="1"/>
</dbReference>
<evidence type="ECO:0000256" key="4">
    <source>
        <dbReference type="HAMAP-Rule" id="MF_00391"/>
    </source>
</evidence>
<name>F3Y7G9_FISSO</name>
<keyword evidence="6" id="KW-0150">Chloroplast</keyword>
<comment type="similarity">
    <text evidence="1 4">Belongs to the bacterial ribosomal protein bL34 family.</text>
</comment>
<geneLocation type="chloroplast" evidence="6"/>
<dbReference type="GO" id="GO:0006412">
    <property type="term" value="P:translation"/>
    <property type="evidence" value="ECO:0007669"/>
    <property type="project" value="UniProtKB-UniRule"/>
</dbReference>
<feature type="compositionally biased region" description="Basic residues" evidence="5">
    <location>
        <begin position="31"/>
        <end position="48"/>
    </location>
</feature>
<keyword evidence="2 4" id="KW-0689">Ribosomal protein</keyword>
<dbReference type="RefSeq" id="YP_004376648.1">
    <property type="nucleotide sequence ID" value="NC_015403.1"/>
</dbReference>
<evidence type="ECO:0000256" key="1">
    <source>
        <dbReference type="ARBA" id="ARBA00010111"/>
    </source>
</evidence>
<evidence type="ECO:0000256" key="3">
    <source>
        <dbReference type="ARBA" id="ARBA00023274"/>
    </source>
</evidence>
<dbReference type="HAMAP" id="MF_00391">
    <property type="entry name" value="Ribosomal_bL34"/>
    <property type="match status" value="1"/>
</dbReference>
<dbReference type="GO" id="GO:0005840">
    <property type="term" value="C:ribosome"/>
    <property type="evidence" value="ECO:0007669"/>
    <property type="project" value="UniProtKB-KW"/>
</dbReference>
<gene>
    <name evidence="4 6" type="primary">rpl34</name>
</gene>
<comment type="subcellular location">
    <subcellularLocation>
        <location evidence="4">Plastid</location>
        <location evidence="4">Chloroplast</location>
    </subcellularLocation>
</comment>
<reference evidence="6" key="1">
    <citation type="journal article" date="2011" name="Photosyn. Res.">
        <title>High-throughput pyrosequencing of the chloroplast genome of a highly neutral-lipid-producing marine pennate diatom, Fistulifera sp. strain JPCC DA0580.</title>
        <authorList>
            <person name="Tanaka T."/>
            <person name="Fukuda Y."/>
            <person name="Yoshino T."/>
            <person name="Maeda Y."/>
            <person name="Muto M."/>
            <person name="Matsumoto M."/>
            <person name="Mayama S."/>
            <person name="Matsunaga T."/>
        </authorList>
    </citation>
    <scope>NUCLEOTIDE SEQUENCE</scope>
    <source>
        <strain evidence="6">JPCC DA0580</strain>
    </source>
</reference>
<dbReference type="Gene3D" id="1.10.287.3980">
    <property type="match status" value="1"/>
</dbReference>
<dbReference type="GO" id="GO:0009507">
    <property type="term" value="C:chloroplast"/>
    <property type="evidence" value="ECO:0007669"/>
    <property type="project" value="UniProtKB-SubCell"/>
</dbReference>
<organism evidence="6">
    <name type="scientific">Fistulifera solaris</name>
    <name type="common">Oleaginous diatom</name>
    <dbReference type="NCBI Taxonomy" id="1519565"/>
    <lineage>
        <taxon>Eukaryota</taxon>
        <taxon>Sar</taxon>
        <taxon>Stramenopiles</taxon>
        <taxon>Ochrophyta</taxon>
        <taxon>Bacillariophyta</taxon>
        <taxon>Bacillariophyceae</taxon>
        <taxon>Bacillariophycidae</taxon>
        <taxon>Naviculales</taxon>
        <taxon>Naviculaceae</taxon>
        <taxon>Fistulifera</taxon>
    </lineage>
</organism>
<accession>F3Y7G9</accession>
<dbReference type="GeneID" id="10446813"/>
<feature type="region of interest" description="Disordered" evidence="5">
    <location>
        <begin position="26"/>
        <end position="48"/>
    </location>
</feature>